<name>A0ACB7ZPE6_9AGAM</name>
<keyword evidence="2" id="KW-1185">Reference proteome</keyword>
<reference evidence="1" key="1">
    <citation type="journal article" date="2021" name="New Phytol.">
        <title>Evolutionary innovations through gain and loss of genes in the ectomycorrhizal Boletales.</title>
        <authorList>
            <person name="Wu G."/>
            <person name="Miyauchi S."/>
            <person name="Morin E."/>
            <person name="Kuo A."/>
            <person name="Drula E."/>
            <person name="Varga T."/>
            <person name="Kohler A."/>
            <person name="Feng B."/>
            <person name="Cao Y."/>
            <person name="Lipzen A."/>
            <person name="Daum C."/>
            <person name="Hundley H."/>
            <person name="Pangilinan J."/>
            <person name="Johnson J."/>
            <person name="Barry K."/>
            <person name="LaButti K."/>
            <person name="Ng V."/>
            <person name="Ahrendt S."/>
            <person name="Min B."/>
            <person name="Choi I.G."/>
            <person name="Park H."/>
            <person name="Plett J.M."/>
            <person name="Magnuson J."/>
            <person name="Spatafora J.W."/>
            <person name="Nagy L.G."/>
            <person name="Henrissat B."/>
            <person name="Grigoriev I.V."/>
            <person name="Yang Z.L."/>
            <person name="Xu J."/>
            <person name="Martin F.M."/>
        </authorList>
    </citation>
    <scope>NUCLEOTIDE SEQUENCE</scope>
    <source>
        <strain evidence="1">ATCC 28755</strain>
    </source>
</reference>
<sequence>MTPWQQSRIYQPPTWAGFQEFAASFPSPEALSGIDDINSRWKSSLIALLAHNSHRDDDHLKNALHLHPLTIEHYRTGKTKLQKASGSDSMSNWRERTLYIDAIRRTTHDLCTMHDRLTGGTTVLLQHPGATEPGIAIKPENLKADVYLNPRMIAAHPELHHVAAEIVQIFVERWALANVQDFRAARESLGWDYSSKGKAPVEYTPHNYFTLPLIPSPISSASTHFIIPGRPHGVLQELALSQQVKSSVPSLANNAIIWESTDVPTSSSDTIPAPITPSPSAHLAHTSPQAKKKNADVVVVPALPRSASADSAKATPLKMTPSTSTSSFTSSHKPVRITTYDDSDTYPEAPEIWTFQDSSSTQPHIVNKGRSAQFHSSPISFAGFSSPSQSNRSPSKPQPIRIFGTHTSAALRANGLPDKIHRLCFRLVEDLTPEKWANELIAFEGAGNITPEMAEAIARAMIIGRSRPPRVRVSAEVQAQLNQRRNDKRLSEDQDVQDVLDYIENRATDLAIKHHRPRRRYLERFLIGSSARHCRHAKTSAWSAYMHFKGKADNADKMDGAKDNLTELVKTSEYHTLSTEERQQLITEFDCLKAKR</sequence>
<gene>
    <name evidence="1" type="ORF">BJ138DRAFT_1107992</name>
</gene>
<protein>
    <submittedName>
        <fullName evidence="1">Uncharacterized protein</fullName>
    </submittedName>
</protein>
<comment type="caution">
    <text evidence="1">The sequence shown here is derived from an EMBL/GenBank/DDBJ whole genome shotgun (WGS) entry which is preliminary data.</text>
</comment>
<feature type="non-terminal residue" evidence="1">
    <location>
        <position position="596"/>
    </location>
</feature>
<dbReference type="Proteomes" id="UP000790377">
    <property type="component" value="Unassembled WGS sequence"/>
</dbReference>
<organism evidence="1 2">
    <name type="scientific">Hygrophoropsis aurantiaca</name>
    <dbReference type="NCBI Taxonomy" id="72124"/>
    <lineage>
        <taxon>Eukaryota</taxon>
        <taxon>Fungi</taxon>
        <taxon>Dikarya</taxon>
        <taxon>Basidiomycota</taxon>
        <taxon>Agaricomycotina</taxon>
        <taxon>Agaricomycetes</taxon>
        <taxon>Agaricomycetidae</taxon>
        <taxon>Boletales</taxon>
        <taxon>Coniophorineae</taxon>
        <taxon>Hygrophoropsidaceae</taxon>
        <taxon>Hygrophoropsis</taxon>
    </lineage>
</organism>
<accession>A0ACB7ZPE6</accession>
<proteinExistence type="predicted"/>
<evidence type="ECO:0000313" key="1">
    <source>
        <dbReference type="EMBL" id="KAH7903070.1"/>
    </source>
</evidence>
<dbReference type="EMBL" id="MU269253">
    <property type="protein sequence ID" value="KAH7903070.1"/>
    <property type="molecule type" value="Genomic_DNA"/>
</dbReference>
<evidence type="ECO:0000313" key="2">
    <source>
        <dbReference type="Proteomes" id="UP000790377"/>
    </source>
</evidence>